<evidence type="ECO:0000313" key="2">
    <source>
        <dbReference type="Proteomes" id="UP000076715"/>
    </source>
</evidence>
<dbReference type="RefSeq" id="WP_066314719.1">
    <property type="nucleotide sequence ID" value="NZ_CANLSS010000006.1"/>
</dbReference>
<dbReference type="Proteomes" id="UP000076715">
    <property type="component" value="Unassembled WGS sequence"/>
</dbReference>
<dbReference type="AlphaFoldDB" id="A0A163A219"/>
<sequence>MARKLVYKIIHLLPEGYSEAMFDGKRYGITKSSFNNSNSLKIYGEELGGNNFISLNYYRTISKEMLKPCEMPEEKVIHFLENMEVISQFNKK</sequence>
<evidence type="ECO:0000313" key="1">
    <source>
        <dbReference type="EMBL" id="KZS40205.1"/>
    </source>
</evidence>
<name>A0A163A219_9FLAO</name>
<gene>
    <name evidence="1" type="ORF">AWE51_24935</name>
</gene>
<reference evidence="1 2" key="1">
    <citation type="submission" date="2016-01" db="EMBL/GenBank/DDBJ databases">
        <title>The draft genome sequence of Aquimarina sp. RZW4-3-2.</title>
        <authorList>
            <person name="Wang Y."/>
        </authorList>
    </citation>
    <scope>NUCLEOTIDE SEQUENCE [LARGE SCALE GENOMIC DNA]</scope>
    <source>
        <strain evidence="1 2">RZW4-3-2</strain>
    </source>
</reference>
<proteinExistence type="predicted"/>
<organism evidence="1 2">
    <name type="scientific">Aquimarina aggregata</name>
    <dbReference type="NCBI Taxonomy" id="1642818"/>
    <lineage>
        <taxon>Bacteria</taxon>
        <taxon>Pseudomonadati</taxon>
        <taxon>Bacteroidota</taxon>
        <taxon>Flavobacteriia</taxon>
        <taxon>Flavobacteriales</taxon>
        <taxon>Flavobacteriaceae</taxon>
        <taxon>Aquimarina</taxon>
    </lineage>
</organism>
<dbReference type="EMBL" id="LQRT01000014">
    <property type="protein sequence ID" value="KZS40205.1"/>
    <property type="molecule type" value="Genomic_DNA"/>
</dbReference>
<protein>
    <submittedName>
        <fullName evidence="1">Peptide methionine sulfoxide reductase</fullName>
    </submittedName>
</protein>
<comment type="caution">
    <text evidence="1">The sequence shown here is derived from an EMBL/GenBank/DDBJ whole genome shotgun (WGS) entry which is preliminary data.</text>
</comment>
<dbReference type="OrthoDB" id="1189996at2"/>
<dbReference type="STRING" id="1642818.AWE51_24935"/>
<keyword evidence="2" id="KW-1185">Reference proteome</keyword>
<accession>A0A163A219</accession>